<dbReference type="PANTHER" id="PTHR31170">
    <property type="entry name" value="BNAC04G53230D PROTEIN"/>
    <property type="match status" value="1"/>
</dbReference>
<reference evidence="2 3" key="1">
    <citation type="submission" date="2020-04" db="EMBL/GenBank/DDBJ databases">
        <title>Plant Genome Project.</title>
        <authorList>
            <person name="Zhang R.-G."/>
        </authorList>
    </citation>
    <scope>NUCLEOTIDE SEQUENCE [LARGE SCALE GENOMIC DNA]</scope>
    <source>
        <strain evidence="2">YNK0</strain>
        <tissue evidence="2">Leaf</tissue>
    </source>
</reference>
<dbReference type="Pfam" id="PF03140">
    <property type="entry name" value="DUF247"/>
    <property type="match status" value="1"/>
</dbReference>
<organism evidence="2 3">
    <name type="scientific">Tetracentron sinense</name>
    <name type="common">Spur-leaf</name>
    <dbReference type="NCBI Taxonomy" id="13715"/>
    <lineage>
        <taxon>Eukaryota</taxon>
        <taxon>Viridiplantae</taxon>
        <taxon>Streptophyta</taxon>
        <taxon>Embryophyta</taxon>
        <taxon>Tracheophyta</taxon>
        <taxon>Spermatophyta</taxon>
        <taxon>Magnoliopsida</taxon>
        <taxon>Trochodendrales</taxon>
        <taxon>Trochodendraceae</taxon>
        <taxon>Tetracentron</taxon>
    </lineage>
</organism>
<accession>A0A835D6Q2</accession>
<evidence type="ECO:0000313" key="2">
    <source>
        <dbReference type="EMBL" id="KAF8389074.1"/>
    </source>
</evidence>
<protein>
    <submittedName>
        <fullName evidence="2">Uncharacterized protein</fullName>
    </submittedName>
</protein>
<feature type="region of interest" description="Disordered" evidence="1">
    <location>
        <begin position="77"/>
        <end position="141"/>
    </location>
</feature>
<dbReference type="EMBL" id="JABCRI010000019">
    <property type="protein sequence ID" value="KAF8389074.1"/>
    <property type="molecule type" value="Genomic_DNA"/>
</dbReference>
<evidence type="ECO:0000313" key="3">
    <source>
        <dbReference type="Proteomes" id="UP000655225"/>
    </source>
</evidence>
<dbReference type="AlphaFoldDB" id="A0A835D6Q2"/>
<dbReference type="PANTHER" id="PTHR31170:SF25">
    <property type="entry name" value="BNAA09G04570D PROTEIN"/>
    <property type="match status" value="1"/>
</dbReference>
<dbReference type="InterPro" id="IPR004158">
    <property type="entry name" value="DUF247_pln"/>
</dbReference>
<gene>
    <name evidence="2" type="ORF">HHK36_025759</name>
</gene>
<comment type="caution">
    <text evidence="2">The sequence shown here is derived from an EMBL/GenBank/DDBJ whole genome shotgun (WGS) entry which is preliminary data.</text>
</comment>
<name>A0A835D6Q2_TETSI</name>
<keyword evidence="3" id="KW-1185">Reference proteome</keyword>
<dbReference type="Proteomes" id="UP000655225">
    <property type="component" value="Unassembled WGS sequence"/>
</dbReference>
<evidence type="ECO:0000256" key="1">
    <source>
        <dbReference type="SAM" id="MobiDB-lite"/>
    </source>
</evidence>
<proteinExistence type="predicted"/>
<sequence>MCYKKLFRSRHKLDGRCTRLSRRLKPSWGTLDRILDRYFEIQEIFSCSSQSFVIFFSGSLRTTRTVDTSQLVKPRSKKITRARTYQKSEERSGSWRRPGYTDAWSQEGSLGRQDDIGCYMPLPPSPPKMLGSPPSLPPSPPRMLQLPPSLPLSDSQGKHFLNFLRSSYMPSSPWESAEGDGRYESTCNVTELNEAGVKFKVGSSSKGLLDVKFSNGVLEIPRIEITNFTVSSYCLGIVSPIP</sequence>